<proteinExistence type="predicted"/>
<dbReference type="InterPro" id="IPR013785">
    <property type="entry name" value="Aldolase_TIM"/>
</dbReference>
<dbReference type="EMBL" id="VSSQ01010216">
    <property type="protein sequence ID" value="MPM43741.1"/>
    <property type="molecule type" value="Genomic_DNA"/>
</dbReference>
<accession>A0A644ZV21</accession>
<dbReference type="GO" id="GO:0006207">
    <property type="term" value="P:'de novo' pyrimidine nucleobase biosynthetic process"/>
    <property type="evidence" value="ECO:0007669"/>
    <property type="project" value="TreeGrafter"/>
</dbReference>
<evidence type="ECO:0000256" key="2">
    <source>
        <dbReference type="ARBA" id="ARBA00004725"/>
    </source>
</evidence>
<dbReference type="PANTHER" id="PTHR48109:SF3">
    <property type="entry name" value="SLL0744 PROTEIN"/>
    <property type="match status" value="1"/>
</dbReference>
<keyword evidence="3" id="KW-0560">Oxidoreductase</keyword>
<comment type="cofactor">
    <cofactor evidence="1">
        <name>FMN</name>
        <dbReference type="ChEBI" id="CHEBI:58210"/>
    </cofactor>
</comment>
<dbReference type="EC" id="1.3.-.-" evidence="3"/>
<sequence length="169" mass="19013">MANTKIPVAVKLSSYFTDLAHYVVELSWRKMAGIVLFNRSFSPDINITKQTIVGSGIFSRKEDISLPLRWIALLSDKVQTDLCSSTGVHDGEGVVKMLLVGAKAVQVASVLYQKGIGEISKMNDFLNDWMDKNDYKTIEDFRGKMSYKAHSNPAAFERVQFMKYYSGIE</sequence>
<protein>
    <submittedName>
        <fullName evidence="3">Dihydroorotate dehydrogenase</fullName>
        <ecNumber evidence="3">1.3.-.-</ecNumber>
    </submittedName>
</protein>
<organism evidence="3">
    <name type="scientific">bioreactor metagenome</name>
    <dbReference type="NCBI Taxonomy" id="1076179"/>
    <lineage>
        <taxon>unclassified sequences</taxon>
        <taxon>metagenomes</taxon>
        <taxon>ecological metagenomes</taxon>
    </lineage>
</organism>
<reference evidence="3" key="1">
    <citation type="submission" date="2019-08" db="EMBL/GenBank/DDBJ databases">
        <authorList>
            <person name="Kucharzyk K."/>
            <person name="Murdoch R.W."/>
            <person name="Higgins S."/>
            <person name="Loffler F."/>
        </authorList>
    </citation>
    <scope>NUCLEOTIDE SEQUENCE</scope>
</reference>
<dbReference type="GO" id="GO:0004152">
    <property type="term" value="F:dihydroorotate dehydrogenase activity"/>
    <property type="evidence" value="ECO:0007669"/>
    <property type="project" value="TreeGrafter"/>
</dbReference>
<dbReference type="AlphaFoldDB" id="A0A644ZV21"/>
<gene>
    <name evidence="3" type="primary">pyrD_34</name>
    <name evidence="3" type="ORF">SDC9_90418</name>
</gene>
<dbReference type="InterPro" id="IPR050074">
    <property type="entry name" value="DHO_dehydrogenase"/>
</dbReference>
<evidence type="ECO:0000313" key="3">
    <source>
        <dbReference type="EMBL" id="MPM43741.1"/>
    </source>
</evidence>
<dbReference type="GO" id="GO:0005737">
    <property type="term" value="C:cytoplasm"/>
    <property type="evidence" value="ECO:0007669"/>
    <property type="project" value="TreeGrafter"/>
</dbReference>
<dbReference type="SUPFAM" id="SSF51395">
    <property type="entry name" value="FMN-linked oxidoreductases"/>
    <property type="match status" value="1"/>
</dbReference>
<dbReference type="PANTHER" id="PTHR48109">
    <property type="entry name" value="DIHYDROOROTATE DEHYDROGENASE (QUINONE), MITOCHONDRIAL-RELATED"/>
    <property type="match status" value="1"/>
</dbReference>
<evidence type="ECO:0000256" key="1">
    <source>
        <dbReference type="ARBA" id="ARBA00001917"/>
    </source>
</evidence>
<comment type="caution">
    <text evidence="3">The sequence shown here is derived from an EMBL/GenBank/DDBJ whole genome shotgun (WGS) entry which is preliminary data.</text>
</comment>
<dbReference type="Gene3D" id="3.20.20.70">
    <property type="entry name" value="Aldolase class I"/>
    <property type="match status" value="1"/>
</dbReference>
<comment type="pathway">
    <text evidence="2">Pyrimidine metabolism; UMP biosynthesis via de novo pathway.</text>
</comment>
<name>A0A644ZV21_9ZZZZ</name>